<dbReference type="SMART" id="SM00304">
    <property type="entry name" value="HAMP"/>
    <property type="match status" value="1"/>
</dbReference>
<feature type="transmembrane region" description="Helical" evidence="5">
    <location>
        <begin position="294"/>
        <end position="316"/>
    </location>
</feature>
<evidence type="ECO:0000313" key="8">
    <source>
        <dbReference type="EMBL" id="QDG72447.1"/>
    </source>
</evidence>
<dbReference type="Pfam" id="PF00672">
    <property type="entry name" value="HAMP"/>
    <property type="match status" value="1"/>
</dbReference>
<feature type="domain" description="Methyl-accepting transducer" evidence="6">
    <location>
        <begin position="377"/>
        <end position="606"/>
    </location>
</feature>
<evidence type="ECO:0000256" key="4">
    <source>
        <dbReference type="PROSITE-ProRule" id="PRU00284"/>
    </source>
</evidence>
<dbReference type="GO" id="GO:0004888">
    <property type="term" value="F:transmembrane signaling receptor activity"/>
    <property type="evidence" value="ECO:0007669"/>
    <property type="project" value="InterPro"/>
</dbReference>
<dbReference type="InterPro" id="IPR003660">
    <property type="entry name" value="HAMP_dom"/>
</dbReference>
<keyword evidence="4" id="KW-0807">Transducer</keyword>
<dbReference type="PROSITE" id="PS50885">
    <property type="entry name" value="HAMP"/>
    <property type="match status" value="1"/>
</dbReference>
<keyword evidence="5" id="KW-1133">Transmembrane helix</keyword>
<dbReference type="InterPro" id="IPR004090">
    <property type="entry name" value="Chemotax_Me-accpt_rcpt"/>
</dbReference>
<gene>
    <name evidence="8" type="ORF">FJQ89_20045</name>
</gene>
<dbReference type="EMBL" id="CP041185">
    <property type="protein sequence ID" value="QDG72447.1"/>
    <property type="molecule type" value="Genomic_DNA"/>
</dbReference>
<dbReference type="CDD" id="cd11386">
    <property type="entry name" value="MCP_signal"/>
    <property type="match status" value="1"/>
</dbReference>
<keyword evidence="5" id="KW-0812">Transmembrane</keyword>
<keyword evidence="9" id="KW-1185">Reference proteome</keyword>
<dbReference type="GO" id="GO:0007165">
    <property type="term" value="P:signal transduction"/>
    <property type="evidence" value="ECO:0007669"/>
    <property type="project" value="UniProtKB-KW"/>
</dbReference>
<dbReference type="Gene3D" id="3.30.450.20">
    <property type="entry name" value="PAS domain"/>
    <property type="match status" value="1"/>
</dbReference>
<dbReference type="PANTHER" id="PTHR43531">
    <property type="entry name" value="PROTEIN ICFG"/>
    <property type="match status" value="1"/>
</dbReference>
<dbReference type="PROSITE" id="PS50111">
    <property type="entry name" value="CHEMOTAXIS_TRANSDUC_2"/>
    <property type="match status" value="1"/>
</dbReference>
<comment type="similarity">
    <text evidence="3">Belongs to the methyl-accepting chemotaxis (MCP) protein family.</text>
</comment>
<dbReference type="CDD" id="cd12912">
    <property type="entry name" value="PDC2_MCP_like"/>
    <property type="match status" value="1"/>
</dbReference>
<comment type="subcellular location">
    <subcellularLocation>
        <location evidence="1">Membrane</location>
    </subcellularLocation>
</comment>
<dbReference type="Gene3D" id="1.10.287.950">
    <property type="entry name" value="Methyl-accepting chemotaxis protein"/>
    <property type="match status" value="1"/>
</dbReference>
<evidence type="ECO:0000256" key="1">
    <source>
        <dbReference type="ARBA" id="ARBA00004370"/>
    </source>
</evidence>
<dbReference type="OrthoDB" id="8576332at2"/>
<dbReference type="SMART" id="SM00283">
    <property type="entry name" value="MA"/>
    <property type="match status" value="1"/>
</dbReference>
<reference evidence="8 9" key="1">
    <citation type="submission" date="2019-06" db="EMBL/GenBank/DDBJ databases">
        <title>Complete genome sequence of Janthinobacterium sp. SNU WT3 isolated from diseased rainbow trout.</title>
        <authorList>
            <person name="Oh W.T."/>
            <person name="Park S.C."/>
        </authorList>
    </citation>
    <scope>NUCLEOTIDE SEQUENCE [LARGE SCALE GENOMIC DNA]</scope>
    <source>
        <strain evidence="8 9">SNU WT3</strain>
    </source>
</reference>
<dbReference type="GO" id="GO:0005886">
    <property type="term" value="C:plasma membrane"/>
    <property type="evidence" value="ECO:0007669"/>
    <property type="project" value="TreeGrafter"/>
</dbReference>
<dbReference type="Pfam" id="PF00015">
    <property type="entry name" value="MCPsignal"/>
    <property type="match status" value="1"/>
</dbReference>
<dbReference type="PRINTS" id="PR00260">
    <property type="entry name" value="CHEMTRNSDUCR"/>
</dbReference>
<dbReference type="PANTHER" id="PTHR43531:SF14">
    <property type="entry name" value="METHYL-ACCEPTING CHEMOTAXIS PROTEIN I-RELATED"/>
    <property type="match status" value="1"/>
</dbReference>
<proteinExistence type="inferred from homology"/>
<dbReference type="Proteomes" id="UP000316665">
    <property type="component" value="Chromosome"/>
</dbReference>
<evidence type="ECO:0000259" key="7">
    <source>
        <dbReference type="PROSITE" id="PS50885"/>
    </source>
</evidence>
<dbReference type="AlphaFoldDB" id="A0A4Y6RJ29"/>
<accession>A0A4Y6RJ29</accession>
<keyword evidence="2" id="KW-0488">Methylation</keyword>
<evidence type="ECO:0000313" key="9">
    <source>
        <dbReference type="Proteomes" id="UP000316665"/>
    </source>
</evidence>
<evidence type="ECO:0000256" key="2">
    <source>
        <dbReference type="ARBA" id="ARBA00022481"/>
    </source>
</evidence>
<dbReference type="KEGG" id="jas:FJQ89_20045"/>
<protein>
    <submittedName>
        <fullName evidence="8">HAMP domain-containing protein</fullName>
    </submittedName>
</protein>
<dbReference type="GO" id="GO:0006935">
    <property type="term" value="P:chemotaxis"/>
    <property type="evidence" value="ECO:0007669"/>
    <property type="project" value="InterPro"/>
</dbReference>
<evidence type="ECO:0000259" key="6">
    <source>
        <dbReference type="PROSITE" id="PS50111"/>
    </source>
</evidence>
<dbReference type="SUPFAM" id="SSF58104">
    <property type="entry name" value="Methyl-accepting chemotaxis protein (MCP) signaling domain"/>
    <property type="match status" value="1"/>
</dbReference>
<organism evidence="8 9">
    <name type="scientific">Janthinobacterium tructae</name>
    <dbReference type="NCBI Taxonomy" id="2590869"/>
    <lineage>
        <taxon>Bacteria</taxon>
        <taxon>Pseudomonadati</taxon>
        <taxon>Pseudomonadota</taxon>
        <taxon>Betaproteobacteria</taxon>
        <taxon>Burkholderiales</taxon>
        <taxon>Oxalobacteraceae</taxon>
        <taxon>Janthinobacterium</taxon>
    </lineage>
</organism>
<evidence type="ECO:0000256" key="5">
    <source>
        <dbReference type="SAM" id="Phobius"/>
    </source>
</evidence>
<dbReference type="FunFam" id="1.10.287.950:FF:000001">
    <property type="entry name" value="Methyl-accepting chemotaxis sensory transducer"/>
    <property type="match status" value="1"/>
</dbReference>
<dbReference type="InterPro" id="IPR004089">
    <property type="entry name" value="MCPsignal_dom"/>
</dbReference>
<name>A0A4Y6RJ29_9BURK</name>
<sequence>MSLLRRLSIQKKLLFSMGLCLLLFMAISSFLSVRMSSDYVRERVVSQELPAQVGEIRNDVLRQISQPLSVVQTMANDVYLQDWEDAGLPDSGIATFQRYATVVKEKNKAASINWASASTGKYFTTEGLLRTLDKHQAADQWFYGLLAGDKAYTLDIDKAENSSDLMLYLNARGQTAGGKQIAAGLGLSINALADTIRSYKIGQTGHVYLARANGVLLVHRDTALADGKHPLKDLPGFSDTLSKSLLTGNKYAYAIYDAPAGRQFVAASFVPELNLYVMAEVPEAEVLGNVTRSALIAALIAGLVGGGIALLIIYVISRAIAAPVARAADMLSEIASGNGDLSRRMPVESEDEVGALAAAFNRFVASLNVTIREVRDSTGAIASASSQIASGNLDLSARTEAQASSLEETAAAMEELTSTVKQNADNARQANQLVVSASSHAVKGGEVVGQVVQTMGAITESSRKIADIIGVIDGIAFQTNILALNAAVEAARAGEQGRGFAVVATEVRNLAQRSAAAAKEIKDLIVDSGSKVEAGSKLVDSAGATMQDIVVSVQRVADLMGEIASASQEQSQGIAQVNATVTQMDDATQQNAALVEEAAAAAQSLQDQAGRLAQVVSVFKLEETGHAVPQQAPHKPVLPKPARIVTAKAAIPAARPTAPDSDAWEEF</sequence>
<dbReference type="RefSeq" id="WP_141171442.1">
    <property type="nucleotide sequence ID" value="NZ_CP041185.1"/>
</dbReference>
<keyword evidence="5" id="KW-0472">Membrane</keyword>
<evidence type="ECO:0000256" key="3">
    <source>
        <dbReference type="ARBA" id="ARBA00029447"/>
    </source>
</evidence>
<dbReference type="CDD" id="cd06225">
    <property type="entry name" value="HAMP"/>
    <property type="match status" value="1"/>
</dbReference>
<feature type="domain" description="HAMP" evidence="7">
    <location>
        <begin position="318"/>
        <end position="372"/>
    </location>
</feature>
<dbReference type="InterPro" id="IPR051310">
    <property type="entry name" value="MCP_chemotaxis"/>
</dbReference>